<dbReference type="PROSITE" id="PS51257">
    <property type="entry name" value="PROKAR_LIPOPROTEIN"/>
    <property type="match status" value="1"/>
</dbReference>
<dbReference type="OrthoDB" id="5503214at2"/>
<dbReference type="RefSeq" id="WP_120526479.1">
    <property type="nucleotide sequence ID" value="NZ_JABFJV010000172.1"/>
</dbReference>
<comment type="caution">
    <text evidence="2">The sequence shown here is derived from an EMBL/GenBank/DDBJ whole genome shotgun (WGS) entry which is preliminary data.</text>
</comment>
<evidence type="ECO:0000313" key="3">
    <source>
        <dbReference type="Proteomes" id="UP000563426"/>
    </source>
</evidence>
<dbReference type="Proteomes" id="UP000563426">
    <property type="component" value="Unassembled WGS sequence"/>
</dbReference>
<evidence type="ECO:0008006" key="4">
    <source>
        <dbReference type="Google" id="ProtNLM"/>
    </source>
</evidence>
<proteinExistence type="predicted"/>
<dbReference type="EMBL" id="JABFJV010000172">
    <property type="protein sequence ID" value="NOK36596.1"/>
    <property type="molecule type" value="Genomic_DNA"/>
</dbReference>
<sequence length="199" mass="22248">MSRNTLKWSVLASALLLGACNNTPSEPAQEPTPAPESTQSVRTVESKLSQIELEWEGPTPLLESIMEAGNEECDAYYNWCDGTLDVYGFPWSSTQAPTLSDAVESVFALMQDSREQSRITWTDRGTVPFSTLSDTLFKFEALDPSLLTELGNSTEQVQIRYFYSTYLVAPGASDWNHLFIVLFPQSHRVAVFNLVNHEI</sequence>
<evidence type="ECO:0000313" key="2">
    <source>
        <dbReference type="EMBL" id="NOK36596.1"/>
    </source>
</evidence>
<evidence type="ECO:0000256" key="1">
    <source>
        <dbReference type="SAM" id="MobiDB-lite"/>
    </source>
</evidence>
<protein>
    <recommendedName>
        <fullName evidence="4">Lipoprotein</fullName>
    </recommendedName>
</protein>
<keyword evidence="3" id="KW-1185">Reference proteome</keyword>
<feature type="region of interest" description="Disordered" evidence="1">
    <location>
        <begin position="22"/>
        <end position="41"/>
    </location>
</feature>
<dbReference type="AlphaFoldDB" id="A0A3A8IE50"/>
<reference evidence="2 3" key="1">
    <citation type="submission" date="2020-05" db="EMBL/GenBank/DDBJ databases">
        <authorList>
            <person name="Whitworth D."/>
        </authorList>
    </citation>
    <scope>NUCLEOTIDE SEQUENCE [LARGE SCALE GENOMIC DNA]</scope>
    <source>
        <strain evidence="2 3">AB043B</strain>
    </source>
</reference>
<organism evidence="2 3">
    <name type="scientific">Corallococcus exercitus</name>
    <dbReference type="NCBI Taxonomy" id="2316736"/>
    <lineage>
        <taxon>Bacteria</taxon>
        <taxon>Pseudomonadati</taxon>
        <taxon>Myxococcota</taxon>
        <taxon>Myxococcia</taxon>
        <taxon>Myxococcales</taxon>
        <taxon>Cystobacterineae</taxon>
        <taxon>Myxococcaceae</taxon>
        <taxon>Corallococcus</taxon>
    </lineage>
</organism>
<name>A0A3A8IE50_9BACT</name>
<accession>A0A3A8IE50</accession>
<gene>
    <name evidence="2" type="ORF">HMI49_25640</name>
</gene>